<proteinExistence type="predicted"/>
<accession>A0A4P9VVK4</accession>
<dbReference type="Proteomes" id="UP000257039">
    <property type="component" value="Unassembled WGS sequence"/>
</dbReference>
<dbReference type="RefSeq" id="WP_094788808.1">
    <property type="nucleotide sequence ID" value="NZ_NDXW01000001.1"/>
</dbReference>
<comment type="caution">
    <text evidence="1">The sequence shown here is derived from an EMBL/GenBank/DDBJ whole genome shotgun (WGS) entry which is preliminary data.</text>
</comment>
<dbReference type="AlphaFoldDB" id="A0A4P9VVK4"/>
<organism evidence="1 2">
    <name type="scientific">Zooshikella ganghwensis</name>
    <dbReference type="NCBI Taxonomy" id="202772"/>
    <lineage>
        <taxon>Bacteria</taxon>
        <taxon>Pseudomonadati</taxon>
        <taxon>Pseudomonadota</taxon>
        <taxon>Gammaproteobacteria</taxon>
        <taxon>Oceanospirillales</taxon>
        <taxon>Zooshikellaceae</taxon>
        <taxon>Zooshikella</taxon>
    </lineage>
</organism>
<dbReference type="EMBL" id="NDXW01000001">
    <property type="protein sequence ID" value="RDH45930.1"/>
    <property type="molecule type" value="Genomic_DNA"/>
</dbReference>
<sequence length="98" mass="11338">MKINRKLVVTIFLVLLLICSLALNVIVGLGNIRYYEKSYVQLAEEQLLLFEFQKLLKNQSYNELESRLSQEVEWRAQLLSMCAVNECSKDAIKLLNGE</sequence>
<evidence type="ECO:0000313" key="2">
    <source>
        <dbReference type="Proteomes" id="UP000257039"/>
    </source>
</evidence>
<protein>
    <submittedName>
        <fullName evidence="1">Uncharacterized protein</fullName>
    </submittedName>
</protein>
<gene>
    <name evidence="1" type="ORF">B9G39_22110</name>
</gene>
<keyword evidence="2" id="KW-1185">Reference proteome</keyword>
<evidence type="ECO:0000313" key="1">
    <source>
        <dbReference type="EMBL" id="RDH45930.1"/>
    </source>
</evidence>
<reference evidence="1 2" key="1">
    <citation type="submission" date="2017-04" db="EMBL/GenBank/DDBJ databases">
        <title>Draft genome sequence of Zooshikella ganghwensis VG4 isolated from Red Sea sediments.</title>
        <authorList>
            <person name="Rehman Z."/>
            <person name="Alam I."/>
            <person name="Kamau A."/>
            <person name="Bajic V."/>
            <person name="Leiknes T."/>
        </authorList>
    </citation>
    <scope>NUCLEOTIDE SEQUENCE [LARGE SCALE GENOMIC DNA]</scope>
    <source>
        <strain evidence="1 2">VG4</strain>
    </source>
</reference>
<name>A0A4P9VVK4_9GAMM</name>